<protein>
    <submittedName>
        <fullName evidence="1">Uncharacterized protein</fullName>
    </submittedName>
</protein>
<name>A0A699XSQ9_TANCI</name>
<comment type="caution">
    <text evidence="1">The sequence shown here is derived from an EMBL/GenBank/DDBJ whole genome shotgun (WGS) entry which is preliminary data.</text>
</comment>
<accession>A0A699XSQ9</accession>
<dbReference type="EMBL" id="BKCJ011884897">
    <property type="protein sequence ID" value="GFD60956.1"/>
    <property type="molecule type" value="Genomic_DNA"/>
</dbReference>
<sequence>DLDHSSKVLSMQEDDADVQETVEIVTTAKLMIEVVTAATTQVVAASTPIPAAKHAIVAVSTPISAAKPKVLKILPAAPTV</sequence>
<evidence type="ECO:0000313" key="1">
    <source>
        <dbReference type="EMBL" id="GFD60956.1"/>
    </source>
</evidence>
<dbReference type="AlphaFoldDB" id="A0A699XSQ9"/>
<gene>
    <name evidence="1" type="ORF">Tci_932925</name>
</gene>
<proteinExistence type="predicted"/>
<feature type="non-terminal residue" evidence="1">
    <location>
        <position position="80"/>
    </location>
</feature>
<organism evidence="1">
    <name type="scientific">Tanacetum cinerariifolium</name>
    <name type="common">Dalmatian daisy</name>
    <name type="synonym">Chrysanthemum cinerariifolium</name>
    <dbReference type="NCBI Taxonomy" id="118510"/>
    <lineage>
        <taxon>Eukaryota</taxon>
        <taxon>Viridiplantae</taxon>
        <taxon>Streptophyta</taxon>
        <taxon>Embryophyta</taxon>
        <taxon>Tracheophyta</taxon>
        <taxon>Spermatophyta</taxon>
        <taxon>Magnoliopsida</taxon>
        <taxon>eudicotyledons</taxon>
        <taxon>Gunneridae</taxon>
        <taxon>Pentapetalae</taxon>
        <taxon>asterids</taxon>
        <taxon>campanulids</taxon>
        <taxon>Asterales</taxon>
        <taxon>Asteraceae</taxon>
        <taxon>Asteroideae</taxon>
        <taxon>Anthemideae</taxon>
        <taxon>Anthemidinae</taxon>
        <taxon>Tanacetum</taxon>
    </lineage>
</organism>
<reference evidence="1" key="1">
    <citation type="journal article" date="2019" name="Sci. Rep.">
        <title>Draft genome of Tanacetum cinerariifolium, the natural source of mosquito coil.</title>
        <authorList>
            <person name="Yamashiro T."/>
            <person name="Shiraishi A."/>
            <person name="Satake H."/>
            <person name="Nakayama K."/>
        </authorList>
    </citation>
    <scope>NUCLEOTIDE SEQUENCE</scope>
</reference>
<feature type="non-terminal residue" evidence="1">
    <location>
        <position position="1"/>
    </location>
</feature>